<name>S3CIM0_GLAL2</name>
<dbReference type="GO" id="GO:0071916">
    <property type="term" value="F:dipeptide transmembrane transporter activity"/>
    <property type="evidence" value="ECO:0007669"/>
    <property type="project" value="UniProtKB-ARBA"/>
</dbReference>
<dbReference type="eggNOG" id="KOG1237">
    <property type="taxonomic scope" value="Eukaryota"/>
</dbReference>
<dbReference type="Pfam" id="PF00854">
    <property type="entry name" value="PTR2"/>
    <property type="match status" value="1"/>
</dbReference>
<dbReference type="OMA" id="RFKLICW"/>
<dbReference type="InterPro" id="IPR000109">
    <property type="entry name" value="POT_fam"/>
</dbReference>
<evidence type="ECO:0000313" key="9">
    <source>
        <dbReference type="EMBL" id="EPE26322.1"/>
    </source>
</evidence>
<evidence type="ECO:0000256" key="4">
    <source>
        <dbReference type="ARBA" id="ARBA00022692"/>
    </source>
</evidence>
<evidence type="ECO:0000256" key="3">
    <source>
        <dbReference type="ARBA" id="ARBA00022448"/>
    </source>
</evidence>
<dbReference type="FunFam" id="1.20.1250.20:FF:000085">
    <property type="entry name" value="MFS peptide transporter Ptr2"/>
    <property type="match status" value="1"/>
</dbReference>
<keyword evidence="3" id="KW-0813">Transport</keyword>
<dbReference type="SUPFAM" id="SSF103473">
    <property type="entry name" value="MFS general substrate transporter"/>
    <property type="match status" value="1"/>
</dbReference>
<dbReference type="GeneID" id="19461292"/>
<feature type="transmembrane region" description="Helical" evidence="8">
    <location>
        <begin position="429"/>
        <end position="449"/>
    </location>
</feature>
<keyword evidence="10" id="KW-1185">Reference proteome</keyword>
<accession>S3CIM0</accession>
<evidence type="ECO:0000256" key="7">
    <source>
        <dbReference type="SAM" id="MobiDB-lite"/>
    </source>
</evidence>
<dbReference type="KEGG" id="glz:GLAREA_02234"/>
<feature type="transmembrane region" description="Helical" evidence="8">
    <location>
        <begin position="215"/>
        <end position="235"/>
    </location>
</feature>
<evidence type="ECO:0000256" key="8">
    <source>
        <dbReference type="SAM" id="Phobius"/>
    </source>
</evidence>
<evidence type="ECO:0000256" key="6">
    <source>
        <dbReference type="ARBA" id="ARBA00023136"/>
    </source>
</evidence>
<evidence type="ECO:0000256" key="5">
    <source>
        <dbReference type="ARBA" id="ARBA00022989"/>
    </source>
</evidence>
<feature type="transmembrane region" description="Helical" evidence="8">
    <location>
        <begin position="296"/>
        <end position="317"/>
    </location>
</feature>
<dbReference type="InterPro" id="IPR036259">
    <property type="entry name" value="MFS_trans_sf"/>
</dbReference>
<feature type="transmembrane region" description="Helical" evidence="8">
    <location>
        <begin position="187"/>
        <end position="209"/>
    </location>
</feature>
<evidence type="ECO:0000313" key="10">
    <source>
        <dbReference type="Proteomes" id="UP000016922"/>
    </source>
</evidence>
<evidence type="ECO:0000256" key="2">
    <source>
        <dbReference type="ARBA" id="ARBA00005982"/>
    </source>
</evidence>
<evidence type="ECO:0000256" key="1">
    <source>
        <dbReference type="ARBA" id="ARBA00004141"/>
    </source>
</evidence>
<feature type="compositionally biased region" description="Low complexity" evidence="7">
    <location>
        <begin position="628"/>
        <end position="637"/>
    </location>
</feature>
<feature type="transmembrane region" description="Helical" evidence="8">
    <location>
        <begin position="579"/>
        <end position="602"/>
    </location>
</feature>
<feature type="transmembrane region" description="Helical" evidence="8">
    <location>
        <begin position="470"/>
        <end position="488"/>
    </location>
</feature>
<feature type="region of interest" description="Disordered" evidence="7">
    <location>
        <begin position="1"/>
        <end position="33"/>
    </location>
</feature>
<dbReference type="AlphaFoldDB" id="S3CIM0"/>
<keyword evidence="6 8" id="KW-0472">Membrane</keyword>
<comment type="similarity">
    <text evidence="2">Belongs to the major facilitator superfamily. Proton-dependent oligopeptide transporter (POT/PTR) (TC 2.A.17) family.</text>
</comment>
<sequence>MSANSVETEKASRSSNPTVPARPGAVVLPLPGSQTNNPAADAQIILGGDAHLNVDRKGSFVDTHDIHAVVDDYEGKPTEEERLTLRRVAGSVPTVAYLICIVEFAERSSYYGVQPLFSNFVNRPLPAHGNGYGAPPAGGQGTAGALGMGTVKATAVSQSFSMLTYTLPLLFAWLADTKTGRYKMVFAGVWVCGISHVLMCAAGAPSLLASGNAKIPFFISVYILCLGAAMFKPNISPILLDQMKDNKLMTKVLKSGEKVLVDPEHTTERTMLWFYFLINVGGFMNVPTSYTAKYVGWWLSFLLPVFFYMPLPILLWFMRKRLTLYPPGGSDLGNVLRVLGICFKRGGIKRMFGKGKGFFEPAKPSVIALSGSPIEVPWNDAFVNDVRRAFQATGIFCFFPIQYINDNGLGNSASALSTMLTTNGVPNDVIGNFNSLSIIIAAPILNFGLYPLLRKYKIHYGPVSRMTTGLLMSAIGGVGYTVLNYYAYKLGPCGNKGTSLSCVDENGDSLVSSITIWYMAIPYAIGGISELFINVPAYGIAYSHAPKNMRGLVAALNLLSTGFAYAFGLAFAGLVKDPYLTWVFGAPSIIGFVAAATFYWLFRDMDNEEYEISDNGDYHLEGAQPAAAATSSAGSVSEKGVGVDEKKV</sequence>
<feature type="region of interest" description="Disordered" evidence="7">
    <location>
        <begin position="628"/>
        <end position="648"/>
    </location>
</feature>
<keyword evidence="4 8" id="KW-0812">Transmembrane</keyword>
<protein>
    <submittedName>
        <fullName evidence="9">MFS general substrate transporter</fullName>
    </submittedName>
</protein>
<gene>
    <name evidence="9" type="ORF">GLAREA_02234</name>
</gene>
<reference evidence="9 10" key="1">
    <citation type="journal article" date="2013" name="BMC Genomics">
        <title>Genomics-driven discovery of the pneumocandin biosynthetic gene cluster in the fungus Glarea lozoyensis.</title>
        <authorList>
            <person name="Chen L."/>
            <person name="Yue Q."/>
            <person name="Zhang X."/>
            <person name="Xiang M."/>
            <person name="Wang C."/>
            <person name="Li S."/>
            <person name="Che Y."/>
            <person name="Ortiz-Lopez F.J."/>
            <person name="Bills G.F."/>
            <person name="Liu X."/>
            <person name="An Z."/>
        </authorList>
    </citation>
    <scope>NUCLEOTIDE SEQUENCE [LARGE SCALE GENOMIC DNA]</scope>
    <source>
        <strain evidence="10">ATCC 20868 / MF5171</strain>
    </source>
</reference>
<dbReference type="OrthoDB" id="8904098at2759"/>
<dbReference type="Proteomes" id="UP000016922">
    <property type="component" value="Unassembled WGS sequence"/>
</dbReference>
<dbReference type="PANTHER" id="PTHR11654">
    <property type="entry name" value="OLIGOPEPTIDE TRANSPORTER-RELATED"/>
    <property type="match status" value="1"/>
</dbReference>
<dbReference type="RefSeq" id="XP_008087641.1">
    <property type="nucleotide sequence ID" value="XM_008089450.1"/>
</dbReference>
<feature type="transmembrane region" description="Helical" evidence="8">
    <location>
        <begin position="272"/>
        <end position="290"/>
    </location>
</feature>
<feature type="transmembrane region" description="Helical" evidence="8">
    <location>
        <begin position="552"/>
        <end position="573"/>
    </location>
</feature>
<organism evidence="9 10">
    <name type="scientific">Glarea lozoyensis (strain ATCC 20868 / MF5171)</name>
    <dbReference type="NCBI Taxonomy" id="1116229"/>
    <lineage>
        <taxon>Eukaryota</taxon>
        <taxon>Fungi</taxon>
        <taxon>Dikarya</taxon>
        <taxon>Ascomycota</taxon>
        <taxon>Pezizomycotina</taxon>
        <taxon>Leotiomycetes</taxon>
        <taxon>Helotiales</taxon>
        <taxon>Helotiaceae</taxon>
        <taxon>Glarea</taxon>
    </lineage>
</organism>
<dbReference type="GO" id="GO:0005886">
    <property type="term" value="C:plasma membrane"/>
    <property type="evidence" value="ECO:0007669"/>
    <property type="project" value="UniProtKB-ARBA"/>
</dbReference>
<proteinExistence type="inferred from homology"/>
<dbReference type="EMBL" id="KE145371">
    <property type="protein sequence ID" value="EPE26322.1"/>
    <property type="molecule type" value="Genomic_DNA"/>
</dbReference>
<dbReference type="Gene3D" id="1.20.1250.20">
    <property type="entry name" value="MFS general substrate transporter like domains"/>
    <property type="match status" value="1"/>
</dbReference>
<comment type="subcellular location">
    <subcellularLocation>
        <location evidence="1">Membrane</location>
        <topology evidence="1">Multi-pass membrane protein</topology>
    </subcellularLocation>
</comment>
<dbReference type="HOGENOM" id="CLU_004790_4_3_1"/>
<keyword evidence="5 8" id="KW-1133">Transmembrane helix</keyword>